<keyword evidence="3 6" id="KW-0238">DNA-binding</keyword>
<evidence type="ECO:0000259" key="5">
    <source>
        <dbReference type="PROSITE" id="PS50931"/>
    </source>
</evidence>
<dbReference type="Gene3D" id="3.40.190.290">
    <property type="match status" value="1"/>
</dbReference>
<dbReference type="PRINTS" id="PR00039">
    <property type="entry name" value="HTHLYSR"/>
</dbReference>
<keyword evidence="2" id="KW-0805">Transcription regulation</keyword>
<evidence type="ECO:0000256" key="3">
    <source>
        <dbReference type="ARBA" id="ARBA00023125"/>
    </source>
</evidence>
<name>A0A146GDC0_TERSA</name>
<dbReference type="InParanoid" id="A0A146GDC0"/>
<keyword evidence="4" id="KW-0804">Transcription</keyword>
<evidence type="ECO:0000256" key="2">
    <source>
        <dbReference type="ARBA" id="ARBA00023015"/>
    </source>
</evidence>
<dbReference type="GO" id="GO:0003700">
    <property type="term" value="F:DNA-binding transcription factor activity"/>
    <property type="evidence" value="ECO:0007669"/>
    <property type="project" value="InterPro"/>
</dbReference>
<dbReference type="STRING" id="690879.TSACC_3616"/>
<dbReference type="GO" id="GO:0005829">
    <property type="term" value="C:cytosol"/>
    <property type="evidence" value="ECO:0007669"/>
    <property type="project" value="TreeGrafter"/>
</dbReference>
<dbReference type="RefSeq" id="WP_075081344.1">
    <property type="nucleotide sequence ID" value="NZ_BDCO01000003.1"/>
</dbReference>
<comment type="similarity">
    <text evidence="1">Belongs to the LysR transcriptional regulatory family.</text>
</comment>
<organism evidence="6 7">
    <name type="scientific">Terrimicrobium sacchariphilum</name>
    <dbReference type="NCBI Taxonomy" id="690879"/>
    <lineage>
        <taxon>Bacteria</taxon>
        <taxon>Pseudomonadati</taxon>
        <taxon>Verrucomicrobiota</taxon>
        <taxon>Terrimicrobiia</taxon>
        <taxon>Terrimicrobiales</taxon>
        <taxon>Terrimicrobiaceae</taxon>
        <taxon>Terrimicrobium</taxon>
    </lineage>
</organism>
<dbReference type="PROSITE" id="PS50931">
    <property type="entry name" value="HTH_LYSR"/>
    <property type="match status" value="1"/>
</dbReference>
<proteinExistence type="inferred from homology"/>
<dbReference type="InterPro" id="IPR036390">
    <property type="entry name" value="WH_DNA-bd_sf"/>
</dbReference>
<keyword evidence="7" id="KW-1185">Reference proteome</keyword>
<dbReference type="FunFam" id="1.10.10.10:FF:000001">
    <property type="entry name" value="LysR family transcriptional regulator"/>
    <property type="match status" value="1"/>
</dbReference>
<feature type="domain" description="HTH lysR-type" evidence="5">
    <location>
        <begin position="1"/>
        <end position="58"/>
    </location>
</feature>
<dbReference type="InterPro" id="IPR050950">
    <property type="entry name" value="HTH-type_LysR_regulators"/>
</dbReference>
<dbReference type="EMBL" id="BDCO01000003">
    <property type="protein sequence ID" value="GAT35545.1"/>
    <property type="molecule type" value="Genomic_DNA"/>
</dbReference>
<reference evidence="7" key="1">
    <citation type="journal article" date="2017" name="Genome Announc.">
        <title>Draft Genome Sequence of Terrimicrobium sacchariphilum NM-5T, a Facultative Anaerobic Soil Bacterium of the Class Spartobacteria.</title>
        <authorList>
            <person name="Qiu Y.L."/>
            <person name="Tourlousse D.M."/>
            <person name="Matsuura N."/>
            <person name="Ohashi A."/>
            <person name="Sekiguchi Y."/>
        </authorList>
    </citation>
    <scope>NUCLEOTIDE SEQUENCE [LARGE SCALE GENOMIC DNA]</scope>
    <source>
        <strain evidence="7">NM-5</strain>
    </source>
</reference>
<dbReference type="OrthoDB" id="9803735at2"/>
<dbReference type="InterPro" id="IPR036388">
    <property type="entry name" value="WH-like_DNA-bd_sf"/>
</dbReference>
<dbReference type="PANTHER" id="PTHR30419">
    <property type="entry name" value="HTH-TYPE TRANSCRIPTIONAL REGULATOR YBHD"/>
    <property type="match status" value="1"/>
</dbReference>
<evidence type="ECO:0000313" key="6">
    <source>
        <dbReference type="EMBL" id="GAT35545.1"/>
    </source>
</evidence>
<evidence type="ECO:0000313" key="7">
    <source>
        <dbReference type="Proteomes" id="UP000076023"/>
    </source>
</evidence>
<dbReference type="SUPFAM" id="SSF46785">
    <property type="entry name" value="Winged helix' DNA-binding domain"/>
    <property type="match status" value="1"/>
</dbReference>
<evidence type="ECO:0000256" key="4">
    <source>
        <dbReference type="ARBA" id="ARBA00023163"/>
    </source>
</evidence>
<protein>
    <submittedName>
        <fullName evidence="6">DNA-binding transcriptional regulator, LysR family</fullName>
    </submittedName>
</protein>
<dbReference type="InterPro" id="IPR000847">
    <property type="entry name" value="LysR_HTH_N"/>
</dbReference>
<dbReference type="SUPFAM" id="SSF53850">
    <property type="entry name" value="Periplasmic binding protein-like II"/>
    <property type="match status" value="1"/>
</dbReference>
<dbReference type="PANTHER" id="PTHR30419:SF8">
    <property type="entry name" value="NITROGEN ASSIMILATION TRANSCRIPTIONAL ACTIVATOR-RELATED"/>
    <property type="match status" value="1"/>
</dbReference>
<dbReference type="AlphaFoldDB" id="A0A146GDC0"/>
<accession>A0A146GDC0</accession>
<dbReference type="Pfam" id="PF03466">
    <property type="entry name" value="LysR_substrate"/>
    <property type="match status" value="1"/>
</dbReference>
<dbReference type="Pfam" id="PF00126">
    <property type="entry name" value="HTH_1"/>
    <property type="match status" value="1"/>
</dbReference>
<comment type="caution">
    <text evidence="6">The sequence shown here is derived from an EMBL/GenBank/DDBJ whole genome shotgun (WGS) entry which is preliminary data.</text>
</comment>
<dbReference type="Proteomes" id="UP000076023">
    <property type="component" value="Unassembled WGS sequence"/>
</dbReference>
<dbReference type="InterPro" id="IPR005119">
    <property type="entry name" value="LysR_subst-bd"/>
</dbReference>
<evidence type="ECO:0000256" key="1">
    <source>
        <dbReference type="ARBA" id="ARBA00009437"/>
    </source>
</evidence>
<sequence>MELRHLRIFAEVVKQGGFSAAAKTLGSTQSTVSKVIQQLEHDCGMPLLDRLPHGIKPTDAGEAVLQRARTMLAEQERLESELAARRGLETGCLRIGVPPLGSATIFAPLIAKYRKQHPGIRIDLLEEGSNRLESAVQSGEIEVGGTLLPAPESFAWQPVREEPMMALLPAGHPLWGRKSIEFFELDGDPCILFERGFALNAIIASACRKKGIELHEVARSSQAEFIIALVAAGLGIALLPRIIATSHGGVKAVLIEDSDLLWRLGLIWRQGPPLSRQAQNWVDLVRKHSSPAA</sequence>
<gene>
    <name evidence="6" type="ORF">TSACC_3616</name>
</gene>
<dbReference type="Gene3D" id="1.10.10.10">
    <property type="entry name" value="Winged helix-like DNA-binding domain superfamily/Winged helix DNA-binding domain"/>
    <property type="match status" value="1"/>
</dbReference>
<dbReference type="GO" id="GO:0003677">
    <property type="term" value="F:DNA binding"/>
    <property type="evidence" value="ECO:0007669"/>
    <property type="project" value="UniProtKB-KW"/>
</dbReference>
<dbReference type="CDD" id="cd08438">
    <property type="entry name" value="PBP2_CidR"/>
    <property type="match status" value="1"/>
</dbReference>